<dbReference type="EMBL" id="FXXP01000001">
    <property type="protein sequence ID" value="SMX26024.1"/>
    <property type="molecule type" value="Genomic_DNA"/>
</dbReference>
<gene>
    <name evidence="3" type="primary">gcvT_1</name>
    <name evidence="3" type="ORF">TRP8649_00096</name>
</gene>
<dbReference type="EC" id="2.1.2.10" evidence="3"/>
<dbReference type="InterPro" id="IPR028896">
    <property type="entry name" value="GcvT/YgfZ/DmdA"/>
</dbReference>
<dbReference type="RefSeq" id="WP_099241584.1">
    <property type="nucleotide sequence ID" value="NZ_FXXP01000001.1"/>
</dbReference>
<evidence type="ECO:0000313" key="3">
    <source>
        <dbReference type="EMBL" id="SMX26024.1"/>
    </source>
</evidence>
<sequence>MSVAYDKIRNRAGLVDLENWVRFEVTGSDAVDALDSVVGGNVLDLFEGKAMNTLIPSLDGGVQAILWLIATETGFLVVAEPEEAAPVAEVLGELAESFDIAVTNQADTQFHMVLTGPEAEAMAEAALGDDIPSIAFLNAFDLPSGVTAARIGFFGEYELHLFGASEAKAETMAALTAEGGEEIITDQSAFPVMMAEMRILNRARDIADEASVFDAGLQWMIDFQKDNLRGADALNARRDEASRSCVLMVVDGDAATGALDVDGETVGEIRSAYASETLGKTVALAYIDADLAVPGLVLGSSFGVAETVSAPAFLSKSVTNALGQAA</sequence>
<keyword evidence="3" id="KW-0808">Transferase</keyword>
<dbReference type="Pfam" id="PF01571">
    <property type="entry name" value="GCV_T"/>
    <property type="match status" value="1"/>
</dbReference>
<dbReference type="OrthoDB" id="9772660at2"/>
<dbReference type="GO" id="GO:0008168">
    <property type="term" value="F:methyltransferase activity"/>
    <property type="evidence" value="ECO:0007669"/>
    <property type="project" value="UniProtKB-KW"/>
</dbReference>
<dbReference type="InterPro" id="IPR013977">
    <property type="entry name" value="GcvT_C"/>
</dbReference>
<evidence type="ECO:0000259" key="1">
    <source>
        <dbReference type="Pfam" id="PF01571"/>
    </source>
</evidence>
<dbReference type="GO" id="GO:0032259">
    <property type="term" value="P:methylation"/>
    <property type="evidence" value="ECO:0007669"/>
    <property type="project" value="UniProtKB-KW"/>
</dbReference>
<feature type="domain" description="GCVT N-terminal" evidence="1">
    <location>
        <begin position="6"/>
        <end position="225"/>
    </location>
</feature>
<evidence type="ECO:0000259" key="2">
    <source>
        <dbReference type="Pfam" id="PF08669"/>
    </source>
</evidence>
<dbReference type="SUPFAM" id="SSF101790">
    <property type="entry name" value="Aminomethyltransferase beta-barrel domain"/>
    <property type="match status" value="1"/>
</dbReference>
<dbReference type="SUPFAM" id="SSF103025">
    <property type="entry name" value="Folate-binding domain"/>
    <property type="match status" value="1"/>
</dbReference>
<organism evidence="3 4">
    <name type="scientific">Pelagimonas phthalicica</name>
    <dbReference type="NCBI Taxonomy" id="1037362"/>
    <lineage>
        <taxon>Bacteria</taxon>
        <taxon>Pseudomonadati</taxon>
        <taxon>Pseudomonadota</taxon>
        <taxon>Alphaproteobacteria</taxon>
        <taxon>Rhodobacterales</taxon>
        <taxon>Roseobacteraceae</taxon>
        <taxon>Pelagimonas</taxon>
    </lineage>
</organism>
<feature type="domain" description="Aminomethyltransferase C-terminal" evidence="2">
    <location>
        <begin position="259"/>
        <end position="295"/>
    </location>
</feature>
<evidence type="ECO:0000313" key="4">
    <source>
        <dbReference type="Proteomes" id="UP000225972"/>
    </source>
</evidence>
<proteinExistence type="predicted"/>
<dbReference type="AlphaFoldDB" id="A0A238J704"/>
<dbReference type="Pfam" id="PF08669">
    <property type="entry name" value="GCV_T_C"/>
    <property type="match status" value="1"/>
</dbReference>
<dbReference type="Proteomes" id="UP000225972">
    <property type="component" value="Unassembled WGS sequence"/>
</dbReference>
<keyword evidence="3" id="KW-0489">Methyltransferase</keyword>
<dbReference type="PANTHER" id="PTHR43757:SF2">
    <property type="entry name" value="AMINOMETHYLTRANSFERASE, MITOCHONDRIAL"/>
    <property type="match status" value="1"/>
</dbReference>
<dbReference type="InterPro" id="IPR027266">
    <property type="entry name" value="TrmE/GcvT-like"/>
</dbReference>
<protein>
    <submittedName>
        <fullName evidence="3">Aminomethyltransferase</fullName>
        <ecNumber evidence="3">2.1.2.10</ecNumber>
    </submittedName>
</protein>
<dbReference type="GO" id="GO:0005829">
    <property type="term" value="C:cytosol"/>
    <property type="evidence" value="ECO:0007669"/>
    <property type="project" value="TreeGrafter"/>
</dbReference>
<dbReference type="InterPro" id="IPR006222">
    <property type="entry name" value="GCVT_N"/>
</dbReference>
<dbReference type="InterPro" id="IPR029043">
    <property type="entry name" value="GcvT/YgfZ_C"/>
</dbReference>
<dbReference type="Gene3D" id="3.30.1360.120">
    <property type="entry name" value="Probable tRNA modification gtpase trme, domain 1"/>
    <property type="match status" value="1"/>
</dbReference>
<dbReference type="PANTHER" id="PTHR43757">
    <property type="entry name" value="AMINOMETHYLTRANSFERASE"/>
    <property type="match status" value="1"/>
</dbReference>
<dbReference type="GO" id="GO:0004047">
    <property type="term" value="F:aminomethyltransferase activity"/>
    <property type="evidence" value="ECO:0007669"/>
    <property type="project" value="UniProtKB-EC"/>
</dbReference>
<keyword evidence="4" id="KW-1185">Reference proteome</keyword>
<accession>A0A238J704</accession>
<dbReference type="PIRSF" id="PIRSF006487">
    <property type="entry name" value="GcvT"/>
    <property type="match status" value="1"/>
</dbReference>
<name>A0A238J704_9RHOB</name>
<reference evidence="4" key="1">
    <citation type="submission" date="2017-05" db="EMBL/GenBank/DDBJ databases">
        <authorList>
            <person name="Rodrigo-Torres L."/>
            <person name="Arahal R. D."/>
            <person name="Lucena T."/>
        </authorList>
    </citation>
    <scope>NUCLEOTIDE SEQUENCE [LARGE SCALE GENOMIC DNA]</scope>
    <source>
        <strain evidence="4">CECT 8649</strain>
    </source>
</reference>